<evidence type="ECO:0000313" key="2">
    <source>
        <dbReference type="Proteomes" id="UP000540685"/>
    </source>
</evidence>
<comment type="caution">
    <text evidence="1">The sequence shown here is derived from an EMBL/GenBank/DDBJ whole genome shotgun (WGS) entry which is preliminary data.</text>
</comment>
<accession>A0A7W9MDR4</accession>
<protein>
    <submittedName>
        <fullName evidence="1">Uncharacterized protein</fullName>
    </submittedName>
</protein>
<evidence type="ECO:0000313" key="1">
    <source>
        <dbReference type="EMBL" id="MBB5817045.1"/>
    </source>
</evidence>
<dbReference type="Proteomes" id="UP000540685">
    <property type="component" value="Unassembled WGS sequence"/>
</dbReference>
<organism evidence="1 2">
    <name type="scientific">Streptosporangium becharense</name>
    <dbReference type="NCBI Taxonomy" id="1816182"/>
    <lineage>
        <taxon>Bacteria</taxon>
        <taxon>Bacillati</taxon>
        <taxon>Actinomycetota</taxon>
        <taxon>Actinomycetes</taxon>
        <taxon>Streptosporangiales</taxon>
        <taxon>Streptosporangiaceae</taxon>
        <taxon>Streptosporangium</taxon>
    </lineage>
</organism>
<dbReference type="AlphaFoldDB" id="A0A7W9MDR4"/>
<sequence length="50" mass="5744">MAPPRSSLRKVFWSLFIDPGSFLCERRMLKNLSARIPAAASAWNRHTLSR</sequence>
<keyword evidence="2" id="KW-1185">Reference proteome</keyword>
<dbReference type="RefSeq" id="WP_184548967.1">
    <property type="nucleotide sequence ID" value="NZ_JACHMP010000001.1"/>
</dbReference>
<name>A0A7W9MDR4_9ACTN</name>
<proteinExistence type="predicted"/>
<dbReference type="EMBL" id="JACHMP010000001">
    <property type="protein sequence ID" value="MBB5817045.1"/>
    <property type="molecule type" value="Genomic_DNA"/>
</dbReference>
<reference evidence="1 2" key="1">
    <citation type="submission" date="2020-08" db="EMBL/GenBank/DDBJ databases">
        <title>Sequencing the genomes of 1000 actinobacteria strains.</title>
        <authorList>
            <person name="Klenk H.-P."/>
        </authorList>
    </citation>
    <scope>NUCLEOTIDE SEQUENCE [LARGE SCALE GENOMIC DNA]</scope>
    <source>
        <strain evidence="1 2">DSM 46887</strain>
    </source>
</reference>
<gene>
    <name evidence="1" type="ORF">F4562_000107</name>
</gene>